<gene>
    <name evidence="1" type="ORF">BDN72DRAFT_902152</name>
</gene>
<evidence type="ECO:0000313" key="2">
    <source>
        <dbReference type="Proteomes" id="UP000308600"/>
    </source>
</evidence>
<name>A0ACD3ADR9_9AGAR</name>
<evidence type="ECO:0000313" key="1">
    <source>
        <dbReference type="EMBL" id="TFK63732.1"/>
    </source>
</evidence>
<dbReference type="EMBL" id="ML208507">
    <property type="protein sequence ID" value="TFK63732.1"/>
    <property type="molecule type" value="Genomic_DNA"/>
</dbReference>
<organism evidence="1 2">
    <name type="scientific">Pluteus cervinus</name>
    <dbReference type="NCBI Taxonomy" id="181527"/>
    <lineage>
        <taxon>Eukaryota</taxon>
        <taxon>Fungi</taxon>
        <taxon>Dikarya</taxon>
        <taxon>Basidiomycota</taxon>
        <taxon>Agaricomycotina</taxon>
        <taxon>Agaricomycetes</taxon>
        <taxon>Agaricomycetidae</taxon>
        <taxon>Agaricales</taxon>
        <taxon>Pluteineae</taxon>
        <taxon>Pluteaceae</taxon>
        <taxon>Pluteus</taxon>
    </lineage>
</organism>
<reference evidence="1 2" key="1">
    <citation type="journal article" date="2019" name="Nat. Ecol. Evol.">
        <title>Megaphylogeny resolves global patterns of mushroom evolution.</title>
        <authorList>
            <person name="Varga T."/>
            <person name="Krizsan K."/>
            <person name="Foldi C."/>
            <person name="Dima B."/>
            <person name="Sanchez-Garcia M."/>
            <person name="Sanchez-Ramirez S."/>
            <person name="Szollosi G.J."/>
            <person name="Szarkandi J.G."/>
            <person name="Papp V."/>
            <person name="Albert L."/>
            <person name="Andreopoulos W."/>
            <person name="Angelini C."/>
            <person name="Antonin V."/>
            <person name="Barry K.W."/>
            <person name="Bougher N.L."/>
            <person name="Buchanan P."/>
            <person name="Buyck B."/>
            <person name="Bense V."/>
            <person name="Catcheside P."/>
            <person name="Chovatia M."/>
            <person name="Cooper J."/>
            <person name="Damon W."/>
            <person name="Desjardin D."/>
            <person name="Finy P."/>
            <person name="Geml J."/>
            <person name="Haridas S."/>
            <person name="Hughes K."/>
            <person name="Justo A."/>
            <person name="Karasinski D."/>
            <person name="Kautmanova I."/>
            <person name="Kiss B."/>
            <person name="Kocsube S."/>
            <person name="Kotiranta H."/>
            <person name="LaButti K.M."/>
            <person name="Lechner B.E."/>
            <person name="Liimatainen K."/>
            <person name="Lipzen A."/>
            <person name="Lukacs Z."/>
            <person name="Mihaltcheva S."/>
            <person name="Morgado L.N."/>
            <person name="Niskanen T."/>
            <person name="Noordeloos M.E."/>
            <person name="Ohm R.A."/>
            <person name="Ortiz-Santana B."/>
            <person name="Ovrebo C."/>
            <person name="Racz N."/>
            <person name="Riley R."/>
            <person name="Savchenko A."/>
            <person name="Shiryaev A."/>
            <person name="Soop K."/>
            <person name="Spirin V."/>
            <person name="Szebenyi C."/>
            <person name="Tomsovsky M."/>
            <person name="Tulloss R.E."/>
            <person name="Uehling J."/>
            <person name="Grigoriev I.V."/>
            <person name="Vagvolgyi C."/>
            <person name="Papp T."/>
            <person name="Martin F.M."/>
            <person name="Miettinen O."/>
            <person name="Hibbett D.S."/>
            <person name="Nagy L.G."/>
        </authorList>
    </citation>
    <scope>NUCLEOTIDE SEQUENCE [LARGE SCALE GENOMIC DNA]</scope>
    <source>
        <strain evidence="1 2">NL-1719</strain>
    </source>
</reference>
<accession>A0ACD3ADR9</accession>
<dbReference type="Proteomes" id="UP000308600">
    <property type="component" value="Unassembled WGS sequence"/>
</dbReference>
<keyword evidence="2" id="KW-1185">Reference proteome</keyword>
<proteinExistence type="predicted"/>
<protein>
    <submittedName>
        <fullName evidence="1">Uncharacterized protein</fullName>
    </submittedName>
</protein>
<sequence length="1127" mass="126560">MLPNCLRDFCEFEDLPWKCLSDWEAGDVTVKALLTSADAITVLSTDMPFVKQALLTGTGLEGHTGRRISKILAEPLLHYVLADTLVWLNLGVDRCSIHPPRHSMNLLDLIDITPVKTWDSLVINRHQDLLSRQQAQTCSISASLPRVYRVFLNVCRTLCREGTQQALTNFQMVGLRLALILDGAGATDTLSKLAEDLKEENSTIVKLVHELGLQDVDPTAVLVLLKKHIDTWDHTLLLAAFASPLYLLSGNNFIKKQIARWKSIKAFVCVGGSKPQAIRKTEYALYTALFQIANGVLAEDAVQGACASVIDAVSSVTSVERNWFSHCANPVTPPSSRSSCSKTPTPIVPAATYAASNLSFSKPPNPLEEDISYRDHDVPQVDSKEDEEEDQMSKKHSSQVIDNKDEDEDEEERQATNDIQPEAGDEETERGGENGEDGQSRHKKQDRKRRFRDTTIGSPNTSPSTSPKKKAPVSKKFKSRHTELKQSSRVNQHASKLKSRSTAHQDREEGEPLDDDVRCIIKDEPWDYDVALPTTNLVYSAIQDCTDEREIQGIDPITSMPEQKLIHSTRTFQLWASDGQPFDYSPVAHSHTELLWLEAVLDVVIAGYNKSDNRPAFLSSIDQLQGEEGTTSGFRIITREEFRNMQQDPNSVQSAFRTQNLIIRGDDRRFKKLNTSIITQNFGGGSCLTILRELHDLSVPTSDASNEHYRLGTLIDIAENSDLPEDKQRLMNILSIPLGWATATELGLQSDEQARRTHIKNCKLFTDAVKELSGRFWGLAATDGTFHQWHVDANGFATFIDVHAGLKLWIIATPLNPDDLANPTFTAGFQVYHAMPKNCRIEAVILTAGDGLRMQPFLPHAVITLKASICTGGHYIARSTLRRTVYGILQCFSTGSVLTNTEHTDTSTFLIGLLVCVYHELYTTLYISNPAALYTDSPHLPYVLSFEGMVDLMMLINLCELSNILHFRTYRADPKQSLSALQLDQMIEARRRARHLRNWLWHYFDLVADDPDATERYLSPQTLYWDLLAGQCRALVFHNRLSTRKDRHGDAQITGDILENFIQLTFKGNDAFEAAWTRQKDCDSYGYQGPTFNVSKKVYTADYIKGSEDGMNATDRIWKQGNRFHQK</sequence>